<comment type="caution">
    <text evidence="2">The sequence shown here is derived from an EMBL/GenBank/DDBJ whole genome shotgun (WGS) entry which is preliminary data.</text>
</comment>
<dbReference type="AlphaFoldDB" id="A0AAW1D3Y2"/>
<feature type="compositionally biased region" description="Polar residues" evidence="1">
    <location>
        <begin position="580"/>
        <end position="591"/>
    </location>
</feature>
<dbReference type="Proteomes" id="UP001461498">
    <property type="component" value="Unassembled WGS sequence"/>
</dbReference>
<accession>A0AAW1D3Y2</accession>
<proteinExistence type="predicted"/>
<feature type="compositionally biased region" description="Polar residues" evidence="1">
    <location>
        <begin position="459"/>
        <end position="478"/>
    </location>
</feature>
<feature type="compositionally biased region" description="Low complexity" evidence="1">
    <location>
        <begin position="479"/>
        <end position="491"/>
    </location>
</feature>
<feature type="compositionally biased region" description="Low complexity" evidence="1">
    <location>
        <begin position="446"/>
        <end position="458"/>
    </location>
</feature>
<name>A0AAW1D3Y2_9HEMI</name>
<gene>
    <name evidence="2" type="ORF">O3M35_010120</name>
</gene>
<evidence type="ECO:0000256" key="1">
    <source>
        <dbReference type="SAM" id="MobiDB-lite"/>
    </source>
</evidence>
<reference evidence="2 3" key="1">
    <citation type="submission" date="2022-12" db="EMBL/GenBank/DDBJ databases">
        <title>Chromosome-level genome assembly of true bugs.</title>
        <authorList>
            <person name="Ma L."/>
            <person name="Li H."/>
        </authorList>
    </citation>
    <scope>NUCLEOTIDE SEQUENCE [LARGE SCALE GENOMIC DNA]</scope>
    <source>
        <strain evidence="2">Lab_2022b</strain>
    </source>
</reference>
<feature type="compositionally biased region" description="Polar residues" evidence="1">
    <location>
        <begin position="492"/>
        <end position="521"/>
    </location>
</feature>
<keyword evidence="3" id="KW-1185">Reference proteome</keyword>
<organism evidence="2 3">
    <name type="scientific">Rhynocoris fuscipes</name>
    <dbReference type="NCBI Taxonomy" id="488301"/>
    <lineage>
        <taxon>Eukaryota</taxon>
        <taxon>Metazoa</taxon>
        <taxon>Ecdysozoa</taxon>
        <taxon>Arthropoda</taxon>
        <taxon>Hexapoda</taxon>
        <taxon>Insecta</taxon>
        <taxon>Pterygota</taxon>
        <taxon>Neoptera</taxon>
        <taxon>Paraneoptera</taxon>
        <taxon>Hemiptera</taxon>
        <taxon>Heteroptera</taxon>
        <taxon>Panheteroptera</taxon>
        <taxon>Cimicomorpha</taxon>
        <taxon>Reduviidae</taxon>
        <taxon>Harpactorinae</taxon>
        <taxon>Harpactorini</taxon>
        <taxon>Rhynocoris</taxon>
    </lineage>
</organism>
<dbReference type="EMBL" id="JAPXFL010000007">
    <property type="protein sequence ID" value="KAK9503592.1"/>
    <property type="molecule type" value="Genomic_DNA"/>
</dbReference>
<feature type="region of interest" description="Disordered" evidence="1">
    <location>
        <begin position="428"/>
        <end position="539"/>
    </location>
</feature>
<protein>
    <recommendedName>
        <fullName evidence="4">HAUS augmin-like complex subunit 6 N-terminal domain-containing protein</fullName>
    </recommendedName>
</protein>
<sequence length="651" mass="73382">MDTKNDELWYTSLELIKIMFSYHSPNPTLKDFVEKGQPLNESTVSLILYYIFGIISSDKTKEFLLPFWPVSHETRPRFRIGIKKIVAWMKVEWPDFPMNYSQLFLLNPHDAKFFEFLLKITLFTSKLLAQRNNLEFVNGNLELTEQDLAAAATSFKETKQQMNQEYQNALVEGRKFVEENVILRDCLENQKKLLQDLIRSFPSNYHELLLSDDWQSVVESEDYKKLKEDNLKNIEKIEAIASLLSELSDGSLTATVELDSHELFKYGIKDMLDPNIKDSEIPLDKVLKICKESSDNYLHFLQNNPLSFEDQEELQIILTEVEDTCNFYRGFYEKLIDFKRRAMEQTNVLETLLIEKNPDPMPRKLSQLFDSPELSFPDVNIEDSPFSSPGISGEQLLQDLKKNSKLKQNDETPVSRKMSKIPRILVSQFTNKESEPSNDEIIARQSSSKVSSKAGPSSNNVSSMDGPTSSNVSSTAGPSSSKVSSMSRPSSTNVSSIAGPTSSNESSTAGPSSSNLNSCSGWQPPVSKVRSKPSLDSSTSPLAISLLQKQICHKRKQSQPKQSYRVAEVFSSTVCSNISPEDIPTENTSVELPSPISDRANSEVDSSDINISDDEIWSEDPPSGLTQPSTGRPSLDAIFAKYFALRERIDE</sequence>
<evidence type="ECO:0000313" key="3">
    <source>
        <dbReference type="Proteomes" id="UP001461498"/>
    </source>
</evidence>
<evidence type="ECO:0000313" key="2">
    <source>
        <dbReference type="EMBL" id="KAK9503592.1"/>
    </source>
</evidence>
<feature type="region of interest" description="Disordered" evidence="1">
    <location>
        <begin position="580"/>
        <end position="633"/>
    </location>
</feature>
<evidence type="ECO:0008006" key="4">
    <source>
        <dbReference type="Google" id="ProtNLM"/>
    </source>
</evidence>